<proteinExistence type="predicted"/>
<dbReference type="EMBL" id="CAADRA010005147">
    <property type="protein sequence ID" value="VFT85977.1"/>
    <property type="molecule type" value="Genomic_DNA"/>
</dbReference>
<dbReference type="SUPFAM" id="SSF55347">
    <property type="entry name" value="Glyceraldehyde-3-phosphate dehydrogenase-like, C-terminal domain"/>
    <property type="match status" value="1"/>
</dbReference>
<dbReference type="GO" id="GO:0006006">
    <property type="term" value="P:glucose metabolic process"/>
    <property type="evidence" value="ECO:0007669"/>
    <property type="project" value="UniProtKB-KW"/>
</dbReference>
<dbReference type="OrthoDB" id="60984at2759"/>
<dbReference type="Pfam" id="PF02781">
    <property type="entry name" value="G6PD_C"/>
    <property type="match status" value="1"/>
</dbReference>
<dbReference type="GO" id="GO:0005783">
    <property type="term" value="C:endoplasmic reticulum"/>
    <property type="evidence" value="ECO:0007669"/>
    <property type="project" value="TreeGrafter"/>
</dbReference>
<feature type="domain" description="Glucose-6-phosphate dehydrogenase C-terminal" evidence="5">
    <location>
        <begin position="208"/>
        <end position="429"/>
    </location>
</feature>
<sequence>MVALLDRIVAAFVCVFAWVAHAHTQVLVVGGTGNLATKYIWPAFDHLRREPAFADIKLWAGGVGDVASGEATLQSNPVSAALDIRYAKLRAEDDYKNLSVHPDWNAGAITGLIVYLAVPPKYFEEICAWIHTHLRAPSAQWVRIVVEKPFGHDATSAESLAASLRSMFADHELFLIDHYMGKRGVHGLRSFLSLNGVEYSKLWPQLGQILMQEIETVAGRASFFDPVGIVRDVMANHLTLLFGLLNPSPSERRLDLLHDFSYAHTVELGQYDGYQTDVRVETRKDSTTTPTAAMVLFRHKERQVAVVISAGKGLSRREVRLTLQFDDAACDALVFVIQGPSGEYIELCDAWVDKVQAPVGWKVSGRRLLPPAEPRALSAYTFLLGKIVQGDASHFMHIEDILLAWRTWQPILDHTDAVRPHDIMTYPLGDGRFLDRPGAVVSLCTMNFELSMHHVGGLRIQHHDFLLSTMLYKVRQHNCQLPSVHSSQQRMVTMEHQRQELLEELMTWQHRMFQELLAQHFKLVEAHIEVFGTHPLTRRDSMSVNKQPFEEAINPNVSTDSLLVSDFMADLCDAHVGDDGVCTPDQFCRVLDTVISQSTSKPLKMGDKVRTCYIVDRTLHSKRHTDNDLRKVFDYYYSRMGLFLEWVQASAAPDSHEHILVTLLLRMFLSLPPKEKSKRANFASVLSGRMPPLEGSNRDLLGEVLTVLQS</sequence>
<gene>
    <name evidence="7" type="primary">Aste57867_9093</name>
    <name evidence="6" type="ORF">As57867_009057</name>
    <name evidence="7" type="ORF">ASTE57867_9093</name>
</gene>
<dbReference type="SUPFAM" id="SSF51735">
    <property type="entry name" value="NAD(P)-binding Rossmann-fold domains"/>
    <property type="match status" value="1"/>
</dbReference>
<reference evidence="6" key="2">
    <citation type="submission" date="2019-06" db="EMBL/GenBank/DDBJ databases">
        <title>Genomics analysis of Aphanomyces spp. identifies a new class of oomycete effector associated with host adaptation.</title>
        <authorList>
            <person name="Gaulin E."/>
        </authorList>
    </citation>
    <scope>NUCLEOTIDE SEQUENCE</scope>
    <source>
        <strain evidence="6">CBS 578.67</strain>
    </source>
</reference>
<dbReference type="InterPro" id="IPR022674">
    <property type="entry name" value="G6P_DH_NAD-bd"/>
</dbReference>
<dbReference type="InterPro" id="IPR036291">
    <property type="entry name" value="NAD(P)-bd_dom_sf"/>
</dbReference>
<feature type="domain" description="Glucose-6-phosphate dehydrogenase NAD-binding" evidence="4">
    <location>
        <begin position="84"/>
        <end position="185"/>
    </location>
</feature>
<dbReference type="GO" id="GO:0050661">
    <property type="term" value="F:NADP binding"/>
    <property type="evidence" value="ECO:0007669"/>
    <property type="project" value="InterPro"/>
</dbReference>
<dbReference type="Gene3D" id="3.40.50.720">
    <property type="entry name" value="NAD(P)-binding Rossmann-like Domain"/>
    <property type="match status" value="1"/>
</dbReference>
<protein>
    <submittedName>
        <fullName evidence="7">Aste57867_9093 protein</fullName>
    </submittedName>
</protein>
<dbReference type="Pfam" id="PF00479">
    <property type="entry name" value="G6PD_N"/>
    <property type="match status" value="1"/>
</dbReference>
<keyword evidence="1" id="KW-0313">Glucose metabolism</keyword>
<reference evidence="7 8" key="1">
    <citation type="submission" date="2019-03" db="EMBL/GenBank/DDBJ databases">
        <authorList>
            <person name="Gaulin E."/>
            <person name="Dumas B."/>
        </authorList>
    </citation>
    <scope>NUCLEOTIDE SEQUENCE [LARGE SCALE GENOMIC DNA]</scope>
    <source>
        <strain evidence="7">CBS 568.67</strain>
    </source>
</reference>
<name>A0A485KM67_9STRA</name>
<evidence type="ECO:0000313" key="8">
    <source>
        <dbReference type="Proteomes" id="UP000332933"/>
    </source>
</evidence>
<evidence type="ECO:0000256" key="3">
    <source>
        <dbReference type="ARBA" id="ARBA00023277"/>
    </source>
</evidence>
<dbReference type="GO" id="GO:0009051">
    <property type="term" value="P:pentose-phosphate shunt, oxidative branch"/>
    <property type="evidence" value="ECO:0007669"/>
    <property type="project" value="TreeGrafter"/>
</dbReference>
<evidence type="ECO:0000256" key="2">
    <source>
        <dbReference type="ARBA" id="ARBA00022857"/>
    </source>
</evidence>
<evidence type="ECO:0000259" key="4">
    <source>
        <dbReference type="Pfam" id="PF00479"/>
    </source>
</evidence>
<accession>A0A485KM67</accession>
<dbReference type="EMBL" id="VJMH01005126">
    <property type="protein sequence ID" value="KAF0700388.1"/>
    <property type="molecule type" value="Genomic_DNA"/>
</dbReference>
<organism evidence="7 8">
    <name type="scientific">Aphanomyces stellatus</name>
    <dbReference type="NCBI Taxonomy" id="120398"/>
    <lineage>
        <taxon>Eukaryota</taxon>
        <taxon>Sar</taxon>
        <taxon>Stramenopiles</taxon>
        <taxon>Oomycota</taxon>
        <taxon>Saprolegniomycetes</taxon>
        <taxon>Saprolegniales</taxon>
        <taxon>Verrucalvaceae</taxon>
        <taxon>Aphanomyces</taxon>
    </lineage>
</organism>
<keyword evidence="3" id="KW-0119">Carbohydrate metabolism</keyword>
<keyword evidence="2" id="KW-0521">NADP</keyword>
<dbReference type="PANTHER" id="PTHR23429">
    <property type="entry name" value="GLUCOSE-6-PHOSPHATE 1-DEHYDROGENASE G6PD"/>
    <property type="match status" value="1"/>
</dbReference>
<keyword evidence="8" id="KW-1185">Reference proteome</keyword>
<dbReference type="PRINTS" id="PR00079">
    <property type="entry name" value="G6PDHDRGNASE"/>
</dbReference>
<dbReference type="AlphaFoldDB" id="A0A485KM67"/>
<dbReference type="Gene3D" id="3.30.360.10">
    <property type="entry name" value="Dihydrodipicolinate Reductase, domain 2"/>
    <property type="match status" value="1"/>
</dbReference>
<evidence type="ECO:0000256" key="1">
    <source>
        <dbReference type="ARBA" id="ARBA00022526"/>
    </source>
</evidence>
<evidence type="ECO:0000313" key="6">
    <source>
        <dbReference type="EMBL" id="KAF0700388.1"/>
    </source>
</evidence>
<dbReference type="InterPro" id="IPR001282">
    <property type="entry name" value="G6P_DH"/>
</dbReference>
<dbReference type="Proteomes" id="UP000332933">
    <property type="component" value="Unassembled WGS sequence"/>
</dbReference>
<evidence type="ECO:0000313" key="7">
    <source>
        <dbReference type="EMBL" id="VFT85977.1"/>
    </source>
</evidence>
<dbReference type="InterPro" id="IPR022675">
    <property type="entry name" value="G6P_DH_C"/>
</dbReference>
<dbReference type="PANTHER" id="PTHR23429:SF7">
    <property type="entry name" value="GDH_6PGL ENDOPLASMIC BIFUNCTIONAL PROTEIN"/>
    <property type="match status" value="1"/>
</dbReference>
<dbReference type="GO" id="GO:0004345">
    <property type="term" value="F:glucose-6-phosphate dehydrogenase activity"/>
    <property type="evidence" value="ECO:0007669"/>
    <property type="project" value="InterPro"/>
</dbReference>
<evidence type="ECO:0000259" key="5">
    <source>
        <dbReference type="Pfam" id="PF02781"/>
    </source>
</evidence>